<dbReference type="EMBL" id="CDMY01000392">
    <property type="protein sequence ID" value="CEM09098.1"/>
    <property type="molecule type" value="Genomic_DNA"/>
</dbReference>
<keyword evidence="4" id="KW-0560">Oxidoreductase</keyword>
<dbReference type="InterPro" id="IPR051721">
    <property type="entry name" value="Biopterin_syn/organic_redct"/>
</dbReference>
<dbReference type="STRING" id="1169540.A0A0G4F8Q6"/>
<dbReference type="InterPro" id="IPR036291">
    <property type="entry name" value="NAD(P)-bd_dom_sf"/>
</dbReference>
<dbReference type="InterPro" id="IPR002347">
    <property type="entry name" value="SDR_fam"/>
</dbReference>
<dbReference type="SUPFAM" id="SSF51735">
    <property type="entry name" value="NAD(P)-binding Rossmann-fold domains"/>
    <property type="match status" value="1"/>
</dbReference>
<evidence type="ECO:0000256" key="4">
    <source>
        <dbReference type="ARBA" id="ARBA00023002"/>
    </source>
</evidence>
<dbReference type="Proteomes" id="UP000041254">
    <property type="component" value="Unassembled WGS sequence"/>
</dbReference>
<sequence>MADQQGKTLVVVTGASRGLGKAIVVEIAKALSNSPAHKKTHFLLIGRDTDGMEQTWQEAQDGIAEDAQLTVAIHRCDLAGPLEDVGRAFDAILSSEWAVSGPFHQVYFIHNSANTGPLDSIRDISPAEIRTNLLFNIGSPFLLTSRLLRFVAPNDGAAPPRAKRLRIVNISSLAAKVAIPAFGLYCMGKAARDMLMLQVAAEEKGTTECDVKTLSYAPGPMRTAMTEPMFEGKCASESMIQSFRDMEKNNTLVDPYVSSRKMVRLLLEDKYEAGAHIDVFDEDTETNSQTPSN</sequence>
<dbReference type="Gene3D" id="3.40.50.720">
    <property type="entry name" value="NAD(P)-binding Rossmann-like Domain"/>
    <property type="match status" value="1"/>
</dbReference>
<dbReference type="GO" id="GO:0005737">
    <property type="term" value="C:cytoplasm"/>
    <property type="evidence" value="ECO:0007669"/>
    <property type="project" value="UniProtKB-SubCell"/>
</dbReference>
<organism evidence="5 6">
    <name type="scientific">Vitrella brassicaformis (strain CCMP3155)</name>
    <dbReference type="NCBI Taxonomy" id="1169540"/>
    <lineage>
        <taxon>Eukaryota</taxon>
        <taxon>Sar</taxon>
        <taxon>Alveolata</taxon>
        <taxon>Colpodellida</taxon>
        <taxon>Vitrellaceae</taxon>
        <taxon>Vitrella</taxon>
    </lineage>
</organism>
<dbReference type="GO" id="GO:0004757">
    <property type="term" value="F:sepiapterin reductase (NADP+) activity"/>
    <property type="evidence" value="ECO:0007669"/>
    <property type="project" value="TreeGrafter"/>
</dbReference>
<keyword evidence="3" id="KW-0521">NADP</keyword>
<evidence type="ECO:0000313" key="6">
    <source>
        <dbReference type="Proteomes" id="UP000041254"/>
    </source>
</evidence>
<keyword evidence="6" id="KW-1185">Reference proteome</keyword>
<evidence type="ECO:0008006" key="7">
    <source>
        <dbReference type="Google" id="ProtNLM"/>
    </source>
</evidence>
<comment type="subcellular location">
    <subcellularLocation>
        <location evidence="1">Cytoplasm</location>
    </subcellularLocation>
</comment>
<evidence type="ECO:0000256" key="3">
    <source>
        <dbReference type="ARBA" id="ARBA00022857"/>
    </source>
</evidence>
<protein>
    <recommendedName>
        <fullName evidence="7">Sepiapterin reductase</fullName>
    </recommendedName>
</protein>
<accession>A0A0G4F8Q6</accession>
<dbReference type="AlphaFoldDB" id="A0A0G4F8Q6"/>
<dbReference type="PRINTS" id="PR00081">
    <property type="entry name" value="GDHRDH"/>
</dbReference>
<gene>
    <name evidence="5" type="ORF">Vbra_14781</name>
</gene>
<evidence type="ECO:0000256" key="1">
    <source>
        <dbReference type="ARBA" id="ARBA00004496"/>
    </source>
</evidence>
<dbReference type="InParanoid" id="A0A0G4F8Q6"/>
<reference evidence="5 6" key="1">
    <citation type="submission" date="2014-11" db="EMBL/GenBank/DDBJ databases">
        <authorList>
            <person name="Zhu J."/>
            <person name="Qi W."/>
            <person name="Song R."/>
        </authorList>
    </citation>
    <scope>NUCLEOTIDE SEQUENCE [LARGE SCALE GENOMIC DNA]</scope>
</reference>
<dbReference type="OrthoDB" id="153074at2759"/>
<dbReference type="PANTHER" id="PTHR44085">
    <property type="entry name" value="SEPIAPTERIN REDUCTASE"/>
    <property type="match status" value="1"/>
</dbReference>
<evidence type="ECO:0000313" key="5">
    <source>
        <dbReference type="EMBL" id="CEM09098.1"/>
    </source>
</evidence>
<evidence type="ECO:0000256" key="2">
    <source>
        <dbReference type="ARBA" id="ARBA00022490"/>
    </source>
</evidence>
<dbReference type="PhylomeDB" id="A0A0G4F8Q6"/>
<keyword evidence="2" id="KW-0963">Cytoplasm</keyword>
<dbReference type="Pfam" id="PF00106">
    <property type="entry name" value="adh_short"/>
    <property type="match status" value="1"/>
</dbReference>
<proteinExistence type="predicted"/>
<dbReference type="PANTHER" id="PTHR44085:SF2">
    <property type="entry name" value="SEPIAPTERIN REDUCTASE"/>
    <property type="match status" value="1"/>
</dbReference>
<dbReference type="OMA" id="GFAQECP"/>
<name>A0A0G4F8Q6_VITBC</name>
<dbReference type="VEuPathDB" id="CryptoDB:Vbra_14781"/>
<dbReference type="GO" id="GO:0006729">
    <property type="term" value="P:tetrahydrobiopterin biosynthetic process"/>
    <property type="evidence" value="ECO:0007669"/>
    <property type="project" value="TreeGrafter"/>
</dbReference>